<dbReference type="PIRSF" id="PIRSF036432">
    <property type="entry name" value="Diphthine_synth"/>
    <property type="match status" value="1"/>
</dbReference>
<evidence type="ECO:0000256" key="1">
    <source>
        <dbReference type="ARBA" id="ARBA00004006"/>
    </source>
</evidence>
<dbReference type="EC" id="2.1.1.314" evidence="4"/>
<comment type="caution">
    <text evidence="10">The sequence shown here is derived from an EMBL/GenBank/DDBJ whole genome shotgun (WGS) entry which is preliminary data.</text>
</comment>
<accession>A0ABV2AIA4</accession>
<dbReference type="InterPro" id="IPR014776">
    <property type="entry name" value="4pyrrole_Mease_sub2"/>
</dbReference>
<dbReference type="SUPFAM" id="SSF53790">
    <property type="entry name" value="Tetrapyrrole methylase"/>
    <property type="match status" value="1"/>
</dbReference>
<reference evidence="10 11" key="1">
    <citation type="journal article" date="2024" name="BMC Biol.">
        <title>Comparative genomics of Ascetosporea gives new insight into the evolutionary basis for animal parasitism in Rhizaria.</title>
        <authorList>
            <person name="Hiltunen Thoren M."/>
            <person name="Onut-Brannstrom I."/>
            <person name="Alfjorden A."/>
            <person name="Peckova H."/>
            <person name="Swords F."/>
            <person name="Hooper C."/>
            <person name="Holzer A.S."/>
            <person name="Bass D."/>
            <person name="Burki F."/>
        </authorList>
    </citation>
    <scope>NUCLEOTIDE SEQUENCE [LARGE SCALE GENOMIC DNA]</scope>
    <source>
        <strain evidence="10">20-A016</strain>
    </source>
</reference>
<evidence type="ECO:0000256" key="5">
    <source>
        <dbReference type="ARBA" id="ARBA00022603"/>
    </source>
</evidence>
<dbReference type="InterPro" id="IPR014777">
    <property type="entry name" value="4pyrrole_Mease_sub1"/>
</dbReference>
<evidence type="ECO:0000256" key="2">
    <source>
        <dbReference type="ARBA" id="ARBA00005156"/>
    </source>
</evidence>
<feature type="domain" description="Tetrapyrrole methylase" evidence="9">
    <location>
        <begin position="1"/>
        <end position="235"/>
    </location>
</feature>
<name>A0ABV2AIA4_9EUKA</name>
<keyword evidence="5 10" id="KW-0489">Methyltransferase</keyword>
<comment type="pathway">
    <text evidence="2">Protein modification; peptidyl-diphthamide biosynthesis.</text>
</comment>
<keyword evidence="11" id="KW-1185">Reference proteome</keyword>
<comment type="similarity">
    <text evidence="3">Belongs to the diphthine synthase family.</text>
</comment>
<dbReference type="InterPro" id="IPR004551">
    <property type="entry name" value="Dphthn_synthase"/>
</dbReference>
<proteinExistence type="inferred from homology"/>
<evidence type="ECO:0000313" key="10">
    <source>
        <dbReference type="EMBL" id="MES1919395.1"/>
    </source>
</evidence>
<evidence type="ECO:0000313" key="11">
    <source>
        <dbReference type="Proteomes" id="UP001439008"/>
    </source>
</evidence>
<dbReference type="NCBIfam" id="TIGR00522">
    <property type="entry name" value="dph5"/>
    <property type="match status" value="1"/>
</dbReference>
<evidence type="ECO:0000256" key="6">
    <source>
        <dbReference type="ARBA" id="ARBA00022679"/>
    </source>
</evidence>
<dbReference type="CDD" id="cd11647">
    <property type="entry name" value="DHP5_DphB"/>
    <property type="match status" value="1"/>
</dbReference>
<protein>
    <recommendedName>
        <fullName evidence="4">diphthine methyl ester synthase</fullName>
        <ecNumber evidence="4">2.1.1.314</ecNumber>
    </recommendedName>
</protein>
<comment type="function">
    <text evidence="1">S-adenosyl-L-methionine-dependent methyltransferase that catalyzes four methylations of the modified target histidine residue in translation elongation factor 2 (EF-2), to form an intermediate called diphthine methyl ester. The four successive methylation reactions represent the second step of diphthamide biosynthesis.</text>
</comment>
<dbReference type="InterPro" id="IPR035996">
    <property type="entry name" value="4pyrrol_Methylase_sf"/>
</dbReference>
<dbReference type="Pfam" id="PF00590">
    <property type="entry name" value="TP_methylase"/>
    <property type="match status" value="1"/>
</dbReference>
<dbReference type="EMBL" id="JBDODL010000276">
    <property type="protein sequence ID" value="MES1919395.1"/>
    <property type="molecule type" value="Genomic_DNA"/>
</dbReference>
<gene>
    <name evidence="10" type="primary">DPH5</name>
    <name evidence="10" type="ORF">MHBO_001234</name>
</gene>
<comment type="catalytic activity">
    <reaction evidence="8">
        <text>2-[(3S)-amino-3-carboxypropyl]-L-histidyl-[translation elongation factor 2] + 4 S-adenosyl-L-methionine = diphthine methyl ester-[translation elongation factor 2] + 4 S-adenosyl-L-homocysteine + 3 H(+)</text>
        <dbReference type="Rhea" id="RHEA:42652"/>
        <dbReference type="Rhea" id="RHEA-COMP:9749"/>
        <dbReference type="Rhea" id="RHEA-COMP:10173"/>
        <dbReference type="ChEBI" id="CHEBI:15378"/>
        <dbReference type="ChEBI" id="CHEBI:57856"/>
        <dbReference type="ChEBI" id="CHEBI:59789"/>
        <dbReference type="ChEBI" id="CHEBI:73995"/>
        <dbReference type="ChEBI" id="CHEBI:79005"/>
        <dbReference type="EC" id="2.1.1.314"/>
    </reaction>
</comment>
<evidence type="ECO:0000256" key="7">
    <source>
        <dbReference type="ARBA" id="ARBA00022691"/>
    </source>
</evidence>
<evidence type="ECO:0000259" key="9">
    <source>
        <dbReference type="Pfam" id="PF00590"/>
    </source>
</evidence>
<evidence type="ECO:0000256" key="3">
    <source>
        <dbReference type="ARBA" id="ARBA00006729"/>
    </source>
</evidence>
<evidence type="ECO:0000256" key="8">
    <source>
        <dbReference type="ARBA" id="ARBA00048752"/>
    </source>
</evidence>
<dbReference type="PANTHER" id="PTHR10882:SF0">
    <property type="entry name" value="DIPHTHINE METHYL ESTER SYNTHASE"/>
    <property type="match status" value="1"/>
</dbReference>
<dbReference type="GO" id="GO:0141133">
    <property type="term" value="F:diphthine methyl ester synthase activity"/>
    <property type="evidence" value="ECO:0007669"/>
    <property type="project" value="UniProtKB-EC"/>
</dbReference>
<keyword evidence="6 10" id="KW-0808">Transferase</keyword>
<dbReference type="PANTHER" id="PTHR10882">
    <property type="entry name" value="DIPHTHINE SYNTHASE"/>
    <property type="match status" value="1"/>
</dbReference>
<dbReference type="GO" id="GO:0032259">
    <property type="term" value="P:methylation"/>
    <property type="evidence" value="ECO:0007669"/>
    <property type="project" value="UniProtKB-KW"/>
</dbReference>
<dbReference type="Gene3D" id="3.40.1010.10">
    <property type="entry name" value="Cobalt-precorrin-4 Transmethylase, Domain 1"/>
    <property type="match status" value="1"/>
</dbReference>
<organism evidence="10 11">
    <name type="scientific">Bonamia ostreae</name>
    <dbReference type="NCBI Taxonomy" id="126728"/>
    <lineage>
        <taxon>Eukaryota</taxon>
        <taxon>Sar</taxon>
        <taxon>Rhizaria</taxon>
        <taxon>Endomyxa</taxon>
        <taxon>Ascetosporea</taxon>
        <taxon>Haplosporida</taxon>
        <taxon>Bonamia</taxon>
    </lineage>
</organism>
<dbReference type="InterPro" id="IPR000878">
    <property type="entry name" value="4pyrrol_Mease"/>
</dbReference>
<dbReference type="Gene3D" id="3.30.950.10">
    <property type="entry name" value="Methyltransferase, Cobalt-precorrin-4 Transmethylase, Domain 2"/>
    <property type="match status" value="1"/>
</dbReference>
<keyword evidence="7" id="KW-0949">S-adenosyl-L-methionine</keyword>
<dbReference type="Proteomes" id="UP001439008">
    <property type="component" value="Unassembled WGS sequence"/>
</dbReference>
<sequence length="266" mass="29800">MLYLIGLGLGDVKDITVRGLEAIKKCQFLYLDYYTSIFLSSAEEMSSFFGKKVVLADRNMIESSSDRILGDAVNGNVAFLVVGDPLGATTHTDLILRAKKKNISVNVVHNASIMNAIGSCGLQLYKFGQTVSIPFFDKNWRPKSFLDKIKSNLRNGLHTLCLLDIRIKEQSFENLAIGNDIYDPPRFMKIKDCINQIMDISKEENSLFNDSTKAIGVARLGHDDQLIKSGTFEQLKNFDFGKELHSLVIAGELDQIESEFFDTIKI</sequence>
<evidence type="ECO:0000256" key="4">
    <source>
        <dbReference type="ARBA" id="ARBA00011927"/>
    </source>
</evidence>